<keyword evidence="3" id="KW-0614">Plasmid</keyword>
<evidence type="ECO:0000256" key="1">
    <source>
        <dbReference type="SAM" id="MobiDB-lite"/>
    </source>
</evidence>
<protein>
    <submittedName>
        <fullName evidence="3">WxL domain surface protein</fullName>
    </submittedName>
</protein>
<dbReference type="Pfam" id="PF13731">
    <property type="entry name" value="WxL"/>
    <property type="match status" value="1"/>
</dbReference>
<feature type="domain" description="WxL" evidence="2">
    <location>
        <begin position="1289"/>
        <end position="1503"/>
    </location>
</feature>
<dbReference type="Pfam" id="PF20585">
    <property type="entry name" value="Pectate_lyase_5"/>
    <property type="match status" value="1"/>
</dbReference>
<geneLocation type="plasmid" evidence="4">
    <name>pem15-1a-1 dna</name>
</geneLocation>
<dbReference type="InterPro" id="IPR027994">
    <property type="entry name" value="WxL_dom"/>
</dbReference>
<gene>
    <name evidence="3" type="ORF">EM151A_4050</name>
</gene>
<accession>A0AAI8RCT4</accession>
<evidence type="ECO:0000313" key="3">
    <source>
        <dbReference type="EMBL" id="BBM16279.1"/>
    </source>
</evidence>
<feature type="region of interest" description="Disordered" evidence="1">
    <location>
        <begin position="168"/>
        <end position="247"/>
    </location>
</feature>
<evidence type="ECO:0000313" key="4">
    <source>
        <dbReference type="Proteomes" id="UP000509460"/>
    </source>
</evidence>
<dbReference type="InterPro" id="IPR046776">
    <property type="entry name" value="Pectate_lyase_5"/>
</dbReference>
<dbReference type="RefSeq" id="WP_232092510.1">
    <property type="nucleotide sequence ID" value="NZ_AP019811.1"/>
</dbReference>
<reference evidence="3 4" key="1">
    <citation type="submission" date="2019-07" db="EMBL/GenBank/DDBJ databases">
        <title>antibiotic susceptibility of plant-derived lactic acid bacteria.</title>
        <authorList>
            <person name="Sugiyama M."/>
            <person name="Noda M."/>
        </authorList>
    </citation>
    <scope>NUCLEOTIDE SEQUENCE [LARGE SCALE GENOMIC DNA]</scope>
    <source>
        <strain evidence="3 4">15-1A</strain>
        <plasmid evidence="4">pem15-1a-1 dna</plasmid>
    </source>
</reference>
<sequence>MTTRLRRPMLVLGTTLLIIQAVFMPVGMVYAETTMDIEEQELMELPPMKNYLEEELMELPPMKNYLEEELISDPRFFFTRSRMQGTAEESLQVTFFSDQEVSEARVFLPEEATLLKDQLPTGTSVEEGAQPNEWIVQSERAQNTFVLPLVFGEAGNYELSVEETTAHLEISEKEETSEEVPVEAIESSEDYLTEQEELKEENGIEEEEENEQPVEEVREPESEAPQEQQTNEEETDEATRVAEPTVFDGETAAVATMAEFREAVGNPDIGIISVQANLTAATEHVLTVDRPLLIQGNGYTLTFGINAFYFQLEEVTQASTIRLENATLTKVGVTPLIISTVESSKNWTVELEDITEVNANTMRLASLPEGSIHFTGGVSNFTRTTSAQMFIEAKEVLATNQAEVTISRGNTTVFFSSATVADPKLTVEQGATVTITTTAGTANTIDLRGKNPEIALQNGNLSVSTIGLSTGTIPTNSTNNAVVLSGTVPKITVHQDSLFTVRTTLTKRGIHLVGDNAQLEVNNSNLSVVSATQAALNIAGESPRLVLDSSNINITSTTGPRINLIGANPLLSLASTEMIMNASTGQGIHLQGTTPQVKLDNSQLLVTDTSASQGMILQGTDALLSLSNKSELSIIGAGTGSLQNIQIGTNAARPKLLIEDSSKLLINTGSTTTVPTVSSSNQIHVWGADANVTIQSNATLKTVSTVGWQTGLRVTGTNSLVTVNSGNIYTENSNLFFTDVESVLFENNSTIDLFMNRRLRIPLDTRAHLDGYSSLIYIDSQHIEINILTQSVMRIENDFGQAITTNIDEIGVPIIKFVIDDSEVDISGGTEQTPLIWIQANELEFVLRNQANVNMEKIGTSVAWSAQAWNSPNVLSLWAAGSNPNINFQIENSSLNLQSDNGVPLYLVNRAGSTGTHLAKIVIKEGSSFQVISKKNYAIVYHLGSRAGLDYGIFELNNPLFYEIESGSNLPGIAVLGTPSNVDMSMIGENTKLSLWRKSGSRPELPDLSYSSSFNFEVSGLGGLTTVIKSTDSNFNNTILGSSGLSEFSKLSATNARWAIADELRVPTNADKKIHGRVSIPVRLGESRPAVDDEAIVTVEVESPLGEKKKEYTGTTVGHTNGSPGISIYGEEPRGGLFEIDLEEPLEAGSKVRISKVELTSGELMDGFEHQILTDTVEVFPIIPPTPAQFSSSIIAQDSTTIQGMTDNLDAEVSATHNGEPLNTEKVTVEADGRFTLDLSEISLEMDDEIQVFLRDTEGSAKEAGVINPPETNNNRGNINPVTEFTFHDVTFEPATILIVGDMGPVSPVDPLDPEIDVNPENQPQLPEDQGLLSIDFISSFTFGSQAISAQTKRYYAQPQRLLNLDGTLNDAEERPNYIQVSDRRPENERKGWTLAVTQNNQFMDRQGNQLRGAHLVLNNQQFASVQENGEPTLQNQDGAVLIPEQKMPLVTARNGQGAGTWIYRFGDGESAGESVALEVPPTADPRTTTYQTTLTWELSAVPDN</sequence>
<dbReference type="EMBL" id="AP019811">
    <property type="protein sequence ID" value="BBM16279.1"/>
    <property type="molecule type" value="Genomic_DNA"/>
</dbReference>
<organism evidence="3 4">
    <name type="scientific">Enterococcus mundtii</name>
    <dbReference type="NCBI Taxonomy" id="53346"/>
    <lineage>
        <taxon>Bacteria</taxon>
        <taxon>Bacillati</taxon>
        <taxon>Bacillota</taxon>
        <taxon>Bacilli</taxon>
        <taxon>Lactobacillales</taxon>
        <taxon>Enterococcaceae</taxon>
        <taxon>Enterococcus</taxon>
    </lineage>
</organism>
<name>A0AAI8RCT4_ENTMU</name>
<feature type="compositionally biased region" description="Acidic residues" evidence="1">
    <location>
        <begin position="175"/>
        <end position="214"/>
    </location>
</feature>
<dbReference type="Proteomes" id="UP000509460">
    <property type="component" value="Plasmid pEM15-1A-1"/>
</dbReference>
<evidence type="ECO:0000259" key="2">
    <source>
        <dbReference type="Pfam" id="PF13731"/>
    </source>
</evidence>
<proteinExistence type="predicted"/>